<gene>
    <name evidence="2" type="ORF">ElyMa_000713900</name>
</gene>
<dbReference type="AlphaFoldDB" id="A0AAV4GK96"/>
<organism evidence="2 3">
    <name type="scientific">Elysia marginata</name>
    <dbReference type="NCBI Taxonomy" id="1093978"/>
    <lineage>
        <taxon>Eukaryota</taxon>
        <taxon>Metazoa</taxon>
        <taxon>Spiralia</taxon>
        <taxon>Lophotrochozoa</taxon>
        <taxon>Mollusca</taxon>
        <taxon>Gastropoda</taxon>
        <taxon>Heterobranchia</taxon>
        <taxon>Euthyneura</taxon>
        <taxon>Panpulmonata</taxon>
        <taxon>Sacoglossa</taxon>
        <taxon>Placobranchoidea</taxon>
        <taxon>Plakobranchidae</taxon>
        <taxon>Elysia</taxon>
    </lineage>
</organism>
<evidence type="ECO:0000313" key="2">
    <source>
        <dbReference type="EMBL" id="GFR86182.1"/>
    </source>
</evidence>
<keyword evidence="3" id="KW-1185">Reference proteome</keyword>
<keyword evidence="1" id="KW-0812">Transmembrane</keyword>
<evidence type="ECO:0000313" key="3">
    <source>
        <dbReference type="Proteomes" id="UP000762676"/>
    </source>
</evidence>
<evidence type="ECO:0008006" key="4">
    <source>
        <dbReference type="Google" id="ProtNLM"/>
    </source>
</evidence>
<comment type="caution">
    <text evidence="2">The sequence shown here is derived from an EMBL/GenBank/DDBJ whole genome shotgun (WGS) entry which is preliminary data.</text>
</comment>
<feature type="transmembrane region" description="Helical" evidence="1">
    <location>
        <begin position="6"/>
        <end position="24"/>
    </location>
</feature>
<keyword evidence="1" id="KW-1133">Transmembrane helix</keyword>
<evidence type="ECO:0000256" key="1">
    <source>
        <dbReference type="SAM" id="Phobius"/>
    </source>
</evidence>
<reference evidence="2 3" key="1">
    <citation type="journal article" date="2021" name="Elife">
        <title>Chloroplast acquisition without the gene transfer in kleptoplastic sea slugs, Plakobranchus ocellatus.</title>
        <authorList>
            <person name="Maeda T."/>
            <person name="Takahashi S."/>
            <person name="Yoshida T."/>
            <person name="Shimamura S."/>
            <person name="Takaki Y."/>
            <person name="Nagai Y."/>
            <person name="Toyoda A."/>
            <person name="Suzuki Y."/>
            <person name="Arimoto A."/>
            <person name="Ishii H."/>
            <person name="Satoh N."/>
            <person name="Nishiyama T."/>
            <person name="Hasebe M."/>
            <person name="Maruyama T."/>
            <person name="Minagawa J."/>
            <person name="Obokata J."/>
            <person name="Shigenobu S."/>
        </authorList>
    </citation>
    <scope>NUCLEOTIDE SEQUENCE [LARGE SCALE GENOMIC DNA]</scope>
</reference>
<proteinExistence type="predicted"/>
<accession>A0AAV4GK96</accession>
<name>A0AAV4GK96_9GAST</name>
<dbReference type="EMBL" id="BMAT01001470">
    <property type="protein sequence ID" value="GFR86182.1"/>
    <property type="molecule type" value="Genomic_DNA"/>
</dbReference>
<protein>
    <recommendedName>
        <fullName evidence="4">Secreted protein</fullName>
    </recommendedName>
</protein>
<sequence length="74" mass="7886">MCVVVVVMVVVVVVVVAAAAAVMMKEDIIVESRRILLPAPSVRHNYSVRSASMDGRGSAFTRPVTAITHPDRPG</sequence>
<dbReference type="Proteomes" id="UP000762676">
    <property type="component" value="Unassembled WGS sequence"/>
</dbReference>
<keyword evidence="1" id="KW-0472">Membrane</keyword>